<keyword evidence="2 6" id="KW-0812">Transmembrane</keyword>
<evidence type="ECO:0000313" key="8">
    <source>
        <dbReference type="EMBL" id="TWT97464.1"/>
    </source>
</evidence>
<dbReference type="InterPro" id="IPR002035">
    <property type="entry name" value="VWF_A"/>
</dbReference>
<keyword evidence="1" id="KW-1003">Cell membrane</keyword>
<dbReference type="Gene3D" id="3.40.50.410">
    <property type="entry name" value="von Willebrand factor, type A domain"/>
    <property type="match status" value="1"/>
</dbReference>
<gene>
    <name evidence="8" type="ORF">Pla100_26180</name>
</gene>
<dbReference type="Pfam" id="PF13400">
    <property type="entry name" value="Tad"/>
    <property type="match status" value="1"/>
</dbReference>
<organism evidence="8 9">
    <name type="scientific">Neorhodopirellula pilleata</name>
    <dbReference type="NCBI Taxonomy" id="2714738"/>
    <lineage>
        <taxon>Bacteria</taxon>
        <taxon>Pseudomonadati</taxon>
        <taxon>Planctomycetota</taxon>
        <taxon>Planctomycetia</taxon>
        <taxon>Pirellulales</taxon>
        <taxon>Pirellulaceae</taxon>
        <taxon>Neorhodopirellula</taxon>
    </lineage>
</organism>
<evidence type="ECO:0000256" key="5">
    <source>
        <dbReference type="SAM" id="MobiDB-lite"/>
    </source>
</evidence>
<keyword evidence="9" id="KW-1185">Reference proteome</keyword>
<reference evidence="8 9" key="1">
    <citation type="submission" date="2019-02" db="EMBL/GenBank/DDBJ databases">
        <title>Deep-cultivation of Planctomycetes and their phenomic and genomic characterization uncovers novel biology.</title>
        <authorList>
            <person name="Wiegand S."/>
            <person name="Jogler M."/>
            <person name="Boedeker C."/>
            <person name="Pinto D."/>
            <person name="Vollmers J."/>
            <person name="Rivas-Marin E."/>
            <person name="Kohn T."/>
            <person name="Peeters S.H."/>
            <person name="Heuer A."/>
            <person name="Rast P."/>
            <person name="Oberbeckmann S."/>
            <person name="Bunk B."/>
            <person name="Jeske O."/>
            <person name="Meyerdierks A."/>
            <person name="Storesund J.E."/>
            <person name="Kallscheuer N."/>
            <person name="Luecker S."/>
            <person name="Lage O.M."/>
            <person name="Pohl T."/>
            <person name="Merkel B.J."/>
            <person name="Hornburger P."/>
            <person name="Mueller R.-W."/>
            <person name="Bruemmer F."/>
            <person name="Labrenz M."/>
            <person name="Spormann A.M."/>
            <person name="Op Den Camp H."/>
            <person name="Overmann J."/>
            <person name="Amann R."/>
            <person name="Jetten M.S.M."/>
            <person name="Mascher T."/>
            <person name="Medema M.H."/>
            <person name="Devos D.P."/>
            <person name="Kaster A.-K."/>
            <person name="Ovreas L."/>
            <person name="Rohde M."/>
            <person name="Galperin M.Y."/>
            <person name="Jogler C."/>
        </authorList>
    </citation>
    <scope>NUCLEOTIDE SEQUENCE [LARGE SCALE GENOMIC DNA]</scope>
    <source>
        <strain evidence="8 9">Pla100</strain>
    </source>
</reference>
<comment type="caution">
    <text evidence="8">The sequence shown here is derived from an EMBL/GenBank/DDBJ whole genome shotgun (WGS) entry which is preliminary data.</text>
</comment>
<evidence type="ECO:0000313" key="9">
    <source>
        <dbReference type="Proteomes" id="UP000316213"/>
    </source>
</evidence>
<dbReference type="InterPro" id="IPR028087">
    <property type="entry name" value="Tad_N"/>
</dbReference>
<feature type="region of interest" description="Disordered" evidence="5">
    <location>
        <begin position="1"/>
        <end position="25"/>
    </location>
</feature>
<proteinExistence type="predicted"/>
<evidence type="ECO:0000256" key="4">
    <source>
        <dbReference type="ARBA" id="ARBA00023136"/>
    </source>
</evidence>
<dbReference type="Proteomes" id="UP000316213">
    <property type="component" value="Unassembled WGS sequence"/>
</dbReference>
<evidence type="ECO:0000256" key="6">
    <source>
        <dbReference type="SAM" id="Phobius"/>
    </source>
</evidence>
<dbReference type="PRINTS" id="PR00453">
    <property type="entry name" value="VWFADOMAIN"/>
</dbReference>
<name>A0A5C6ABS0_9BACT</name>
<dbReference type="AlphaFoldDB" id="A0A5C6ABS0"/>
<evidence type="ECO:0000256" key="2">
    <source>
        <dbReference type="ARBA" id="ARBA00022692"/>
    </source>
</evidence>
<evidence type="ECO:0000259" key="7">
    <source>
        <dbReference type="PROSITE" id="PS50234"/>
    </source>
</evidence>
<dbReference type="CDD" id="cd00198">
    <property type="entry name" value="vWFA"/>
    <property type="match status" value="1"/>
</dbReference>
<evidence type="ECO:0000256" key="3">
    <source>
        <dbReference type="ARBA" id="ARBA00022989"/>
    </source>
</evidence>
<protein>
    <submittedName>
        <fullName evidence="8">von Willebrand factor type A domain protein</fullName>
    </submittedName>
</protein>
<dbReference type="PANTHER" id="PTHR22550:SF5">
    <property type="entry name" value="LEUCINE ZIPPER PROTEIN 4"/>
    <property type="match status" value="1"/>
</dbReference>
<dbReference type="Pfam" id="PF00092">
    <property type="entry name" value="VWA"/>
    <property type="match status" value="1"/>
</dbReference>
<dbReference type="EMBL" id="SJPM01000004">
    <property type="protein sequence ID" value="TWT97464.1"/>
    <property type="molecule type" value="Genomic_DNA"/>
</dbReference>
<evidence type="ECO:0000256" key="1">
    <source>
        <dbReference type="ARBA" id="ARBA00022475"/>
    </source>
</evidence>
<dbReference type="SMART" id="SM00327">
    <property type="entry name" value="VWA"/>
    <property type="match status" value="1"/>
</dbReference>
<dbReference type="SUPFAM" id="SSF53300">
    <property type="entry name" value="vWA-like"/>
    <property type="match status" value="1"/>
</dbReference>
<feature type="domain" description="VWFA" evidence="7">
    <location>
        <begin position="202"/>
        <end position="371"/>
    </location>
</feature>
<sequence>MKAPVSDGLGTTSFHQTNHQHTKTKPIMSRSELGLILLIKQIRFRTRARDRRGAMLILIAVMMFMFLITMAFSIDIAQMHLARTELRTASDAAAGAAATTLAETQDTAAAIARGQQIAAANHVNGAPLLLAPSDFDFGKSERQNNGKFQFTLGGSPLNGVRVDGRRTAGSRSGAIPLLFGNVTGTTTFEPQVSATSTFLERDITLVVDRSGSMAGQKFADLVRALQTFRQVLDTTPIKEQVGLASYSDDATEDAQLTKDLNNIIGAIARIRVGGFTSISRGMEAGRGIVLRGRPPQFVERTMIVMTDGQHNRGIEPRVVAQVLAADEVTIHTITFGAGADIARMSEVATIGGGRHFHALSGQQLIDAYREIALTLGTILTD</sequence>
<feature type="transmembrane region" description="Helical" evidence="6">
    <location>
        <begin position="53"/>
        <end position="74"/>
    </location>
</feature>
<dbReference type="InterPro" id="IPR050768">
    <property type="entry name" value="UPF0353/GerABKA_families"/>
</dbReference>
<keyword evidence="4 6" id="KW-0472">Membrane</keyword>
<dbReference type="InterPro" id="IPR036465">
    <property type="entry name" value="vWFA_dom_sf"/>
</dbReference>
<keyword evidence="3 6" id="KW-1133">Transmembrane helix</keyword>
<accession>A0A5C6ABS0</accession>
<dbReference type="PANTHER" id="PTHR22550">
    <property type="entry name" value="SPORE GERMINATION PROTEIN"/>
    <property type="match status" value="1"/>
</dbReference>
<dbReference type="PROSITE" id="PS50234">
    <property type="entry name" value="VWFA"/>
    <property type="match status" value="1"/>
</dbReference>